<evidence type="ECO:0000313" key="6">
    <source>
        <dbReference type="Proteomes" id="UP001206236"/>
    </source>
</evidence>
<reference evidence="5" key="1">
    <citation type="submission" date="2022-06" db="EMBL/GenBank/DDBJ databases">
        <title>Isolation of gut microbiota from human fecal samples.</title>
        <authorList>
            <person name="Pamer E.G."/>
            <person name="Barat B."/>
            <person name="Waligurski E."/>
            <person name="Medina S."/>
            <person name="Paddock L."/>
            <person name="Mostad J."/>
        </authorList>
    </citation>
    <scope>NUCLEOTIDE SEQUENCE</scope>
    <source>
        <strain evidence="5">DFI.5.57</strain>
    </source>
</reference>
<sequence>LFTADCVKFSRDTAIMTAVSDENGYFEFDEIPYGEYIVREIEAPTGYILSGESYPVTVCEDGETITIRTVNKPITVEVSKVDVYGEELIGADMQLENADGEIIDEWISDGTNHIVTELPAGDYTLKEIAAPDGYVIATDIEFEVFADGTIKIRNVDSTAISEDGNPLIVMVDDTTKVKISKRDITTDKELPGATLQIIDEDGNVVEEWVSADEAHLVEGKLIAGKEYTLREIIAPDGYEIANEIKFTVNEDGSVTEVVMYDELTPDLETPPTVIIDIPHTGVSADNSAELYLVATAVIMVFGMVICKKNDKEQRKDDVK</sequence>
<evidence type="ECO:0000256" key="3">
    <source>
        <dbReference type="ARBA" id="ARBA00022729"/>
    </source>
</evidence>
<comment type="caution">
    <text evidence="5">The sequence shown here is derived from an EMBL/GenBank/DDBJ whole genome shotgun (WGS) entry which is preliminary data.</text>
</comment>
<dbReference type="AlphaFoldDB" id="A0AAW5KU82"/>
<dbReference type="InterPro" id="IPR013783">
    <property type="entry name" value="Ig-like_fold"/>
</dbReference>
<evidence type="ECO:0000259" key="4">
    <source>
        <dbReference type="Pfam" id="PF17802"/>
    </source>
</evidence>
<gene>
    <name evidence="5" type="ORF">NE632_14430</name>
</gene>
<keyword evidence="2" id="KW-0964">Secreted</keyword>
<organism evidence="5 6">
    <name type="scientific">Ruminococcus bicirculans</name>
    <name type="common">ex Wegman et al. 2014</name>
    <dbReference type="NCBI Taxonomy" id="1160721"/>
    <lineage>
        <taxon>Bacteria</taxon>
        <taxon>Bacillati</taxon>
        <taxon>Bacillota</taxon>
        <taxon>Clostridia</taxon>
        <taxon>Eubacteriales</taxon>
        <taxon>Oscillospiraceae</taxon>
        <taxon>Ruminococcus</taxon>
    </lineage>
</organism>
<dbReference type="Gene3D" id="2.60.40.10">
    <property type="entry name" value="Immunoglobulins"/>
    <property type="match status" value="3"/>
</dbReference>
<proteinExistence type="inferred from homology"/>
<feature type="domain" description="SpaA-like prealbumin fold" evidence="4">
    <location>
        <begin position="75"/>
        <end position="153"/>
    </location>
</feature>
<comment type="similarity">
    <text evidence="1">Belongs to the serine-aspartate repeat-containing protein (SDr) family.</text>
</comment>
<protein>
    <submittedName>
        <fullName evidence="5">SpaA isopeptide-forming pilin-related protein</fullName>
    </submittedName>
</protein>
<dbReference type="RefSeq" id="WP_256322704.1">
    <property type="nucleotide sequence ID" value="NZ_JANGCN010000085.1"/>
</dbReference>
<dbReference type="PANTHER" id="PTHR36108">
    <property type="entry name" value="COLOSSIN-B-RELATED"/>
    <property type="match status" value="1"/>
</dbReference>
<dbReference type="PANTHER" id="PTHR36108:SF13">
    <property type="entry name" value="COLOSSIN-B-RELATED"/>
    <property type="match status" value="1"/>
</dbReference>
<feature type="domain" description="SpaA-like prealbumin fold" evidence="4">
    <location>
        <begin position="15"/>
        <end position="72"/>
    </location>
</feature>
<dbReference type="Pfam" id="PF17802">
    <property type="entry name" value="SpaA"/>
    <property type="match status" value="3"/>
</dbReference>
<feature type="domain" description="SpaA-like prealbumin fold" evidence="4">
    <location>
        <begin position="176"/>
        <end position="262"/>
    </location>
</feature>
<evidence type="ECO:0000313" key="5">
    <source>
        <dbReference type="EMBL" id="MCQ5154483.1"/>
    </source>
</evidence>
<evidence type="ECO:0000256" key="2">
    <source>
        <dbReference type="ARBA" id="ARBA00022525"/>
    </source>
</evidence>
<dbReference type="SUPFAM" id="SSF117074">
    <property type="entry name" value="Hypothetical protein PA1324"/>
    <property type="match status" value="1"/>
</dbReference>
<keyword evidence="3" id="KW-0732">Signal</keyword>
<dbReference type="EMBL" id="JANGCN010000085">
    <property type="protein sequence ID" value="MCQ5154483.1"/>
    <property type="molecule type" value="Genomic_DNA"/>
</dbReference>
<feature type="non-terminal residue" evidence="5">
    <location>
        <position position="1"/>
    </location>
</feature>
<name>A0AAW5KU82_9FIRM</name>
<accession>A0AAW5KU82</accession>
<dbReference type="Proteomes" id="UP001206236">
    <property type="component" value="Unassembled WGS sequence"/>
</dbReference>
<evidence type="ECO:0000256" key="1">
    <source>
        <dbReference type="ARBA" id="ARBA00007257"/>
    </source>
</evidence>
<dbReference type="InterPro" id="IPR041033">
    <property type="entry name" value="SpaA_PFL_dom_1"/>
</dbReference>